<sequence length="146" mass="16927">MGSHFQSDKRSQKSSIYNGDNSDYFTIEMVCGGHPATVNGQFERGCLTVNYFDFCEMDKMSYMELVAMAKEIQHTGLVCFYWKRYTPNVEESPFLLIVGDEDVLEMCRNRPPDRQVTIYLSYELMPMLDHTMVTYSAPSDEQLLKQ</sequence>
<name>A0AAV0EJQ5_9ASTE</name>
<dbReference type="AlphaFoldDB" id="A0AAV0EJQ5"/>
<evidence type="ECO:0000259" key="1">
    <source>
        <dbReference type="Pfam" id="PF26130"/>
    </source>
</evidence>
<comment type="caution">
    <text evidence="2">The sequence shown here is derived from an EMBL/GenBank/DDBJ whole genome shotgun (WGS) entry which is preliminary data.</text>
</comment>
<dbReference type="Proteomes" id="UP001152523">
    <property type="component" value="Unassembled WGS sequence"/>
</dbReference>
<protein>
    <recommendedName>
        <fullName evidence="1">PB1-like domain-containing protein</fullName>
    </recommendedName>
</protein>
<gene>
    <name evidence="2" type="ORF">CEPIT_LOCUS24719</name>
</gene>
<proteinExistence type="predicted"/>
<evidence type="ECO:0000313" key="2">
    <source>
        <dbReference type="EMBL" id="CAH9122773.1"/>
    </source>
</evidence>
<keyword evidence="3" id="KW-1185">Reference proteome</keyword>
<reference evidence="2" key="1">
    <citation type="submission" date="2022-07" db="EMBL/GenBank/DDBJ databases">
        <authorList>
            <person name="Macas J."/>
            <person name="Novak P."/>
            <person name="Neumann P."/>
        </authorList>
    </citation>
    <scope>NUCLEOTIDE SEQUENCE</scope>
</reference>
<dbReference type="InterPro" id="IPR058594">
    <property type="entry name" value="PB1-like_dom_pln"/>
</dbReference>
<evidence type="ECO:0000313" key="3">
    <source>
        <dbReference type="Proteomes" id="UP001152523"/>
    </source>
</evidence>
<dbReference type="EMBL" id="CAMAPF010000927">
    <property type="protein sequence ID" value="CAH9122773.1"/>
    <property type="molecule type" value="Genomic_DNA"/>
</dbReference>
<accession>A0AAV0EJQ5</accession>
<organism evidence="2 3">
    <name type="scientific">Cuscuta epithymum</name>
    <dbReference type="NCBI Taxonomy" id="186058"/>
    <lineage>
        <taxon>Eukaryota</taxon>
        <taxon>Viridiplantae</taxon>
        <taxon>Streptophyta</taxon>
        <taxon>Embryophyta</taxon>
        <taxon>Tracheophyta</taxon>
        <taxon>Spermatophyta</taxon>
        <taxon>Magnoliopsida</taxon>
        <taxon>eudicotyledons</taxon>
        <taxon>Gunneridae</taxon>
        <taxon>Pentapetalae</taxon>
        <taxon>asterids</taxon>
        <taxon>lamiids</taxon>
        <taxon>Solanales</taxon>
        <taxon>Convolvulaceae</taxon>
        <taxon>Cuscuteae</taxon>
        <taxon>Cuscuta</taxon>
        <taxon>Cuscuta subgen. Cuscuta</taxon>
    </lineage>
</organism>
<feature type="domain" description="PB1-like" evidence="1">
    <location>
        <begin position="49"/>
        <end position="119"/>
    </location>
</feature>
<dbReference type="Pfam" id="PF26130">
    <property type="entry name" value="PB1-like"/>
    <property type="match status" value="1"/>
</dbReference>
<feature type="non-terminal residue" evidence="2">
    <location>
        <position position="146"/>
    </location>
</feature>